<reference evidence="1 2" key="1">
    <citation type="journal article" date="2020" name="Cell">
        <title>Large-Scale Comparative Analyses of Tick Genomes Elucidate Their Genetic Diversity and Vector Capacities.</title>
        <authorList>
            <consortium name="Tick Genome and Microbiome Consortium (TIGMIC)"/>
            <person name="Jia N."/>
            <person name="Wang J."/>
            <person name="Shi W."/>
            <person name="Du L."/>
            <person name="Sun Y."/>
            <person name="Zhan W."/>
            <person name="Jiang J.F."/>
            <person name="Wang Q."/>
            <person name="Zhang B."/>
            <person name="Ji P."/>
            <person name="Bell-Sakyi L."/>
            <person name="Cui X.M."/>
            <person name="Yuan T.T."/>
            <person name="Jiang B.G."/>
            <person name="Yang W.F."/>
            <person name="Lam T.T."/>
            <person name="Chang Q.C."/>
            <person name="Ding S.J."/>
            <person name="Wang X.J."/>
            <person name="Zhu J.G."/>
            <person name="Ruan X.D."/>
            <person name="Zhao L."/>
            <person name="Wei J.T."/>
            <person name="Ye R.Z."/>
            <person name="Que T.C."/>
            <person name="Du C.H."/>
            <person name="Zhou Y.H."/>
            <person name="Cheng J.X."/>
            <person name="Dai P.F."/>
            <person name="Guo W.B."/>
            <person name="Han X.H."/>
            <person name="Huang E.J."/>
            <person name="Li L.F."/>
            <person name="Wei W."/>
            <person name="Gao Y.C."/>
            <person name="Liu J.Z."/>
            <person name="Shao H.Z."/>
            <person name="Wang X."/>
            <person name="Wang C.C."/>
            <person name="Yang T.C."/>
            <person name="Huo Q.B."/>
            <person name="Li W."/>
            <person name="Chen H.Y."/>
            <person name="Chen S.E."/>
            <person name="Zhou L.G."/>
            <person name="Ni X.B."/>
            <person name="Tian J.H."/>
            <person name="Sheng Y."/>
            <person name="Liu T."/>
            <person name="Pan Y.S."/>
            <person name="Xia L.Y."/>
            <person name="Li J."/>
            <person name="Zhao F."/>
            <person name="Cao W.C."/>
        </authorList>
    </citation>
    <scope>NUCLEOTIDE SEQUENCE [LARGE SCALE GENOMIC DNA]</scope>
    <source>
        <strain evidence="1">Iper-2018</strain>
    </source>
</reference>
<evidence type="ECO:0000313" key="1">
    <source>
        <dbReference type="EMBL" id="KAG0412624.1"/>
    </source>
</evidence>
<feature type="non-terminal residue" evidence="1">
    <location>
        <position position="291"/>
    </location>
</feature>
<evidence type="ECO:0000313" key="2">
    <source>
        <dbReference type="Proteomes" id="UP000805193"/>
    </source>
</evidence>
<protein>
    <submittedName>
        <fullName evidence="1">Uncharacterized protein</fullName>
    </submittedName>
</protein>
<dbReference type="EMBL" id="JABSTQ010011333">
    <property type="protein sequence ID" value="KAG0412624.1"/>
    <property type="molecule type" value="Genomic_DNA"/>
</dbReference>
<name>A0AC60NZQ0_IXOPE</name>
<organism evidence="1 2">
    <name type="scientific">Ixodes persulcatus</name>
    <name type="common">Taiga tick</name>
    <dbReference type="NCBI Taxonomy" id="34615"/>
    <lineage>
        <taxon>Eukaryota</taxon>
        <taxon>Metazoa</taxon>
        <taxon>Ecdysozoa</taxon>
        <taxon>Arthropoda</taxon>
        <taxon>Chelicerata</taxon>
        <taxon>Arachnida</taxon>
        <taxon>Acari</taxon>
        <taxon>Parasitiformes</taxon>
        <taxon>Ixodida</taxon>
        <taxon>Ixodoidea</taxon>
        <taxon>Ixodidae</taxon>
        <taxon>Ixodinae</taxon>
        <taxon>Ixodes</taxon>
    </lineage>
</organism>
<dbReference type="Proteomes" id="UP000805193">
    <property type="component" value="Unassembled WGS sequence"/>
</dbReference>
<comment type="caution">
    <text evidence="1">The sequence shown here is derived from an EMBL/GenBank/DDBJ whole genome shotgun (WGS) entry which is preliminary data.</text>
</comment>
<proteinExistence type="predicted"/>
<sequence>MASQPLLFDNQFTKQESTAITMMQDWMSSGRLPTTYRIGNSTLRCQLNFVVTVAVLGVACLLLLYALLPWGKYHIISDSVDGPGHEHGHAHILQEFLPYNATYPLTKPVMYGRKVRYKIGVIADLDTDSKCKDEKETWVSYLKVGYLTMDRTASEVDIEWEDGMITLKSQIAHGGRGMELSELVVFNGKLYAMDDRTGIIYEVRGDRVIPWVFLNDGAGEAGKGFKSEWATVRDETLYVGGLGKEWTDNKGHVINHDPQWIKIVTPGGRVEHRDWQDNYRKLCSWANYGPP</sequence>
<gene>
    <name evidence="1" type="ORF">HPB47_010216</name>
</gene>
<keyword evidence="2" id="KW-1185">Reference proteome</keyword>
<accession>A0AC60NZQ0</accession>